<gene>
    <name evidence="11" type="ORF">CHIRRI_LOCUS5984</name>
</gene>
<evidence type="ECO:0000256" key="9">
    <source>
        <dbReference type="ARBA" id="ARBA00023014"/>
    </source>
</evidence>
<dbReference type="EMBL" id="OU895878">
    <property type="protein sequence ID" value="CAG9803083.1"/>
    <property type="molecule type" value="Genomic_DNA"/>
</dbReference>
<dbReference type="InterPro" id="IPR036188">
    <property type="entry name" value="FAD/NAD-bd_sf"/>
</dbReference>
<dbReference type="InterPro" id="IPR036922">
    <property type="entry name" value="Rieske_2Fe-2S_sf"/>
</dbReference>
<dbReference type="OrthoDB" id="432169at2759"/>
<reference evidence="11" key="1">
    <citation type="submission" date="2022-01" db="EMBL/GenBank/DDBJ databases">
        <authorList>
            <person name="King R."/>
        </authorList>
    </citation>
    <scope>NUCLEOTIDE SEQUENCE</scope>
</reference>
<dbReference type="GO" id="GO:0051537">
    <property type="term" value="F:2 iron, 2 sulfur cluster binding"/>
    <property type="evidence" value="ECO:0007669"/>
    <property type="project" value="UniProtKB-KW"/>
</dbReference>
<accession>A0A9N9WRJ5</accession>
<dbReference type="InterPro" id="IPR023753">
    <property type="entry name" value="FAD/NAD-binding_dom"/>
</dbReference>
<dbReference type="GO" id="GO:0005737">
    <property type="term" value="C:cytoplasm"/>
    <property type="evidence" value="ECO:0007669"/>
    <property type="project" value="TreeGrafter"/>
</dbReference>
<reference evidence="11" key="2">
    <citation type="submission" date="2022-10" db="EMBL/GenBank/DDBJ databases">
        <authorList>
            <consortium name="ENA_rothamsted_submissions"/>
            <consortium name="culmorum"/>
            <person name="King R."/>
        </authorList>
    </citation>
    <scope>NUCLEOTIDE SEQUENCE</scope>
</reference>
<comment type="similarity">
    <text evidence="2">Belongs to the FAD-dependent oxidoreductase family.</text>
</comment>
<dbReference type="InterPro" id="IPR017941">
    <property type="entry name" value="Rieske_2Fe-2S"/>
</dbReference>
<sequence>MFSLNCRRIITKLCSQHKINITSQVFSHQAATQLWTKNIQQNFLESQKLIMGAGSCKAFSHRRSNNAVGHNCGKSDEYVEQVVCNENDIGENEMKNFDLGDSKVLIVKQNGKISAVGAKCSHYGALLSTGALGDGRIRCPWHGACFSLANGDIEDFPGPDPIPCYQVKIEQGQVKVRAKKSELQSNKRTHVMAKRQENDFRTYIVVGGGPSGAICAENLRAKGFTGRIVMITNESVLPYDRPKLSKIMDANADSVLLRTQQFYDDNSIEVMLSTSASSLDAENKEILLSNGYKIKYDKIYIATGASARKLSIPGSDLKNIFVLRSIEDAHAIDEQLGEETHVAILGVSFIGMEAAAYCVKKVEKVTVIGRDAYPLRAFGQEVGERLMEYFEEKDVNFMMNNGIKEIVGNDDGTIKSLKMFDGSELKADVLIMGVGTTFNTEFLKNSGIAINSNGSIDTNKYLETNIPDVYVGGDIANAPLLNTEHREAIGHYGLAQYHGKIAAMNMCGMKEELKTVPYFWTMLFGKSIRYAGHGRASEIKIEGDLEEMQFVVFYMNNEGKVIAMASCSRDPIVSQFAEYTSMGKILTKADIESDPFGWTKKMHE</sequence>
<organism evidence="11 12">
    <name type="scientific">Chironomus riparius</name>
    <dbReference type="NCBI Taxonomy" id="315576"/>
    <lineage>
        <taxon>Eukaryota</taxon>
        <taxon>Metazoa</taxon>
        <taxon>Ecdysozoa</taxon>
        <taxon>Arthropoda</taxon>
        <taxon>Hexapoda</taxon>
        <taxon>Insecta</taxon>
        <taxon>Pterygota</taxon>
        <taxon>Neoptera</taxon>
        <taxon>Endopterygota</taxon>
        <taxon>Diptera</taxon>
        <taxon>Nematocera</taxon>
        <taxon>Chironomoidea</taxon>
        <taxon>Chironomidae</taxon>
        <taxon>Chironominae</taxon>
        <taxon>Chironomus</taxon>
    </lineage>
</organism>
<keyword evidence="3" id="KW-0285">Flavoprotein</keyword>
<dbReference type="GO" id="GO:0046872">
    <property type="term" value="F:metal ion binding"/>
    <property type="evidence" value="ECO:0007669"/>
    <property type="project" value="UniProtKB-KW"/>
</dbReference>
<keyword evidence="9" id="KW-0411">Iron-sulfur</keyword>
<dbReference type="InterPro" id="IPR050446">
    <property type="entry name" value="FAD-oxidoreductase/Apoptosis"/>
</dbReference>
<dbReference type="Gene3D" id="3.30.390.30">
    <property type="match status" value="1"/>
</dbReference>
<dbReference type="Gene3D" id="3.50.50.60">
    <property type="entry name" value="FAD/NAD(P)-binding domain"/>
    <property type="match status" value="2"/>
</dbReference>
<evidence type="ECO:0000256" key="1">
    <source>
        <dbReference type="ARBA" id="ARBA00001974"/>
    </source>
</evidence>
<dbReference type="InterPro" id="IPR016156">
    <property type="entry name" value="FAD/NAD-linked_Rdtase_dimer_sf"/>
</dbReference>
<evidence type="ECO:0000256" key="3">
    <source>
        <dbReference type="ARBA" id="ARBA00022630"/>
    </source>
</evidence>
<evidence type="ECO:0000313" key="12">
    <source>
        <dbReference type="Proteomes" id="UP001153620"/>
    </source>
</evidence>
<evidence type="ECO:0000313" key="11">
    <source>
        <dbReference type="EMBL" id="CAG9803083.1"/>
    </source>
</evidence>
<dbReference type="PANTHER" id="PTHR43557:SF2">
    <property type="entry name" value="RIESKE DOMAIN-CONTAINING PROTEIN-RELATED"/>
    <property type="match status" value="1"/>
</dbReference>
<feature type="domain" description="Rieske" evidence="10">
    <location>
        <begin position="81"/>
        <end position="176"/>
    </location>
</feature>
<evidence type="ECO:0000256" key="8">
    <source>
        <dbReference type="ARBA" id="ARBA00023004"/>
    </source>
</evidence>
<dbReference type="SUPFAM" id="SSF51905">
    <property type="entry name" value="FAD/NAD(P)-binding domain"/>
    <property type="match status" value="2"/>
</dbReference>
<keyword evidence="5" id="KW-0479">Metal-binding</keyword>
<keyword evidence="4" id="KW-0001">2Fe-2S</keyword>
<evidence type="ECO:0000256" key="2">
    <source>
        <dbReference type="ARBA" id="ARBA00006442"/>
    </source>
</evidence>
<dbReference type="PROSITE" id="PS51296">
    <property type="entry name" value="RIESKE"/>
    <property type="match status" value="1"/>
</dbReference>
<dbReference type="CDD" id="cd03478">
    <property type="entry name" value="Rieske_AIFL_N"/>
    <property type="match status" value="1"/>
</dbReference>
<evidence type="ECO:0000256" key="4">
    <source>
        <dbReference type="ARBA" id="ARBA00022714"/>
    </source>
</evidence>
<dbReference type="PANTHER" id="PTHR43557">
    <property type="entry name" value="APOPTOSIS-INDUCING FACTOR 1"/>
    <property type="match status" value="1"/>
</dbReference>
<dbReference type="Gene3D" id="2.102.10.10">
    <property type="entry name" value="Rieske [2Fe-2S] iron-sulphur domain"/>
    <property type="match status" value="1"/>
</dbReference>
<dbReference type="Pfam" id="PF00355">
    <property type="entry name" value="Rieske"/>
    <property type="match status" value="1"/>
</dbReference>
<keyword evidence="8" id="KW-0408">Iron</keyword>
<name>A0A9N9WRJ5_9DIPT</name>
<dbReference type="Proteomes" id="UP001153620">
    <property type="component" value="Chromosome 2"/>
</dbReference>
<dbReference type="SUPFAM" id="SSF50022">
    <property type="entry name" value="ISP domain"/>
    <property type="match status" value="1"/>
</dbReference>
<comment type="cofactor">
    <cofactor evidence="1">
        <name>FAD</name>
        <dbReference type="ChEBI" id="CHEBI:57692"/>
    </cofactor>
</comment>
<dbReference type="FunFam" id="2.102.10.10:FF:000003">
    <property type="entry name" value="apoptosis-inducing factor 3 isoform X2"/>
    <property type="match status" value="1"/>
</dbReference>
<evidence type="ECO:0000256" key="7">
    <source>
        <dbReference type="ARBA" id="ARBA00023002"/>
    </source>
</evidence>
<dbReference type="SUPFAM" id="SSF55424">
    <property type="entry name" value="FAD/NAD-linked reductases, dimerisation (C-terminal) domain"/>
    <property type="match status" value="1"/>
</dbReference>
<evidence type="ECO:0000256" key="6">
    <source>
        <dbReference type="ARBA" id="ARBA00022827"/>
    </source>
</evidence>
<keyword evidence="12" id="KW-1185">Reference proteome</keyword>
<protein>
    <recommendedName>
        <fullName evidence="10">Rieske domain-containing protein</fullName>
    </recommendedName>
</protein>
<keyword evidence="6" id="KW-0274">FAD</keyword>
<evidence type="ECO:0000259" key="10">
    <source>
        <dbReference type="PROSITE" id="PS51296"/>
    </source>
</evidence>
<dbReference type="Pfam" id="PF07992">
    <property type="entry name" value="Pyr_redox_2"/>
    <property type="match status" value="1"/>
</dbReference>
<dbReference type="PRINTS" id="PR00469">
    <property type="entry name" value="PNDRDTASEII"/>
</dbReference>
<dbReference type="AlphaFoldDB" id="A0A9N9WRJ5"/>
<proteinExistence type="inferred from homology"/>
<dbReference type="PRINTS" id="PR00368">
    <property type="entry name" value="FADPNR"/>
</dbReference>
<evidence type="ECO:0000256" key="5">
    <source>
        <dbReference type="ARBA" id="ARBA00022723"/>
    </source>
</evidence>
<dbReference type="GO" id="GO:0016651">
    <property type="term" value="F:oxidoreductase activity, acting on NAD(P)H"/>
    <property type="evidence" value="ECO:0007669"/>
    <property type="project" value="TreeGrafter"/>
</dbReference>
<keyword evidence="7" id="KW-0560">Oxidoreductase</keyword>